<comment type="function">
    <text evidence="2">May play the central regulatory role in sporulation. It may be an element of the effector pathway responsible for the activation of sporulation genes in response to nutritional stress. Spo0A may act in concert with spo0H (a sigma factor) to control the expression of some genes that are critical to the sporulation process.</text>
</comment>
<dbReference type="InterPro" id="IPR046947">
    <property type="entry name" value="LytR-like"/>
</dbReference>
<dbReference type="Proteomes" id="UP000010880">
    <property type="component" value="Chromosome"/>
</dbReference>
<dbReference type="RefSeq" id="WP_015327066.1">
    <property type="nucleotide sequence ID" value="NC_019978.1"/>
</dbReference>
<evidence type="ECO:0000256" key="3">
    <source>
        <dbReference type="PROSITE-ProRule" id="PRU00169"/>
    </source>
</evidence>
<dbReference type="InterPro" id="IPR011006">
    <property type="entry name" value="CheY-like_superfamily"/>
</dbReference>
<sequence>MNRLKTVIVEDELPARNELSFLLEEIDDVKLIGSAKDGLEILEIIKEKEPDLVFLDIQLPGKTGLEVAQEIKKLEKKTIIVFLTAYDEYALQAFEVEAIDYILKPYEQDRLVETIKRVKDYYFSNQQQLLENKIEALFNKLPQDDNEIAKIKKLPVKGKRSRIKLIPYTELIVFHTRNCKVYVKTYKQEYEVDFTLKDLEEKLPTTQFLRVHRSFLINLKHVKEVIPWFKGKYQVVMDNQGEIKVPVSRAKVEKIKSIFNL</sequence>
<name>L0KAG4_HALHC</name>
<feature type="modified residue" description="4-aspartylphosphate" evidence="3">
    <location>
        <position position="56"/>
    </location>
</feature>
<dbReference type="PROSITE" id="PS50930">
    <property type="entry name" value="HTH_LYTTR"/>
    <property type="match status" value="1"/>
</dbReference>
<dbReference type="PATRIC" id="fig|748449.3.peg.1353"/>
<evidence type="ECO:0000313" key="6">
    <source>
        <dbReference type="EMBL" id="AGB41344.1"/>
    </source>
</evidence>
<dbReference type="InterPro" id="IPR007492">
    <property type="entry name" value="LytTR_DNA-bd_dom"/>
</dbReference>
<dbReference type="SMART" id="SM00448">
    <property type="entry name" value="REC"/>
    <property type="match status" value="1"/>
</dbReference>
<gene>
    <name evidence="6" type="ordered locus">Halha_1399</name>
</gene>
<dbReference type="HOGENOM" id="CLU_000445_14_1_9"/>
<evidence type="ECO:0000259" key="5">
    <source>
        <dbReference type="PROSITE" id="PS50930"/>
    </source>
</evidence>
<reference evidence="7" key="1">
    <citation type="submission" date="2012-02" db="EMBL/GenBank/DDBJ databases">
        <title>The complete genome of Halobacteroides halobius DSM 5150.</title>
        <authorList>
            <person name="Lucas S."/>
            <person name="Copeland A."/>
            <person name="Lapidus A."/>
            <person name="Glavina del Rio T."/>
            <person name="Dalin E."/>
            <person name="Tice H."/>
            <person name="Bruce D."/>
            <person name="Goodwin L."/>
            <person name="Pitluck S."/>
            <person name="Peters L."/>
            <person name="Mikhailova N."/>
            <person name="Gu W."/>
            <person name="Kyrpides N."/>
            <person name="Mavromatis K."/>
            <person name="Ivanova N."/>
            <person name="Brettin T."/>
            <person name="Detter J.C."/>
            <person name="Han C."/>
            <person name="Larimer F."/>
            <person name="Land M."/>
            <person name="Hauser L."/>
            <person name="Markowitz V."/>
            <person name="Cheng J.-F."/>
            <person name="Hugenholtz P."/>
            <person name="Woyke T."/>
            <person name="Wu D."/>
            <person name="Tindall B."/>
            <person name="Pomrenke H."/>
            <person name="Brambilla E."/>
            <person name="Klenk H.-P."/>
            <person name="Eisen J.A."/>
        </authorList>
    </citation>
    <scope>NUCLEOTIDE SEQUENCE [LARGE SCALE GENOMIC DNA]</scope>
    <source>
        <strain evidence="7">ATCC 35273 / DSM 5150 / MD-1</strain>
    </source>
</reference>
<dbReference type="EMBL" id="CP003359">
    <property type="protein sequence ID" value="AGB41344.1"/>
    <property type="molecule type" value="Genomic_DNA"/>
</dbReference>
<evidence type="ECO:0000256" key="1">
    <source>
        <dbReference type="ARBA" id="ARBA00018672"/>
    </source>
</evidence>
<protein>
    <recommendedName>
        <fullName evidence="1">Stage 0 sporulation protein A homolog</fullName>
    </recommendedName>
</protein>
<organism evidence="6 7">
    <name type="scientific">Halobacteroides halobius (strain ATCC 35273 / DSM 5150 / MD-1)</name>
    <dbReference type="NCBI Taxonomy" id="748449"/>
    <lineage>
        <taxon>Bacteria</taxon>
        <taxon>Bacillati</taxon>
        <taxon>Bacillota</taxon>
        <taxon>Clostridia</taxon>
        <taxon>Halanaerobiales</taxon>
        <taxon>Halobacteroidaceae</taxon>
        <taxon>Halobacteroides</taxon>
    </lineage>
</organism>
<keyword evidence="3" id="KW-0597">Phosphoprotein</keyword>
<dbReference type="SMART" id="SM00850">
    <property type="entry name" value="LytTR"/>
    <property type="match status" value="1"/>
</dbReference>
<dbReference type="AlphaFoldDB" id="L0KAG4"/>
<dbReference type="Gene3D" id="3.40.50.2300">
    <property type="match status" value="1"/>
</dbReference>
<dbReference type="PROSITE" id="PS50110">
    <property type="entry name" value="RESPONSE_REGULATORY"/>
    <property type="match status" value="1"/>
</dbReference>
<dbReference type="GO" id="GO:0000156">
    <property type="term" value="F:phosphorelay response regulator activity"/>
    <property type="evidence" value="ECO:0007669"/>
    <property type="project" value="InterPro"/>
</dbReference>
<evidence type="ECO:0000313" key="7">
    <source>
        <dbReference type="Proteomes" id="UP000010880"/>
    </source>
</evidence>
<evidence type="ECO:0000256" key="2">
    <source>
        <dbReference type="ARBA" id="ARBA00024867"/>
    </source>
</evidence>
<dbReference type="PANTHER" id="PTHR37299:SF1">
    <property type="entry name" value="STAGE 0 SPORULATION PROTEIN A HOMOLOG"/>
    <property type="match status" value="1"/>
</dbReference>
<dbReference type="Pfam" id="PF04397">
    <property type="entry name" value="LytTR"/>
    <property type="match status" value="1"/>
</dbReference>
<evidence type="ECO:0000259" key="4">
    <source>
        <dbReference type="PROSITE" id="PS50110"/>
    </source>
</evidence>
<dbReference type="CDD" id="cd17532">
    <property type="entry name" value="REC_LytTR_AlgR-like"/>
    <property type="match status" value="1"/>
</dbReference>
<keyword evidence="7" id="KW-1185">Reference proteome</keyword>
<dbReference type="InterPro" id="IPR001789">
    <property type="entry name" value="Sig_transdc_resp-reg_receiver"/>
</dbReference>
<dbReference type="KEGG" id="hhl:Halha_1399"/>
<dbReference type="GO" id="GO:0003677">
    <property type="term" value="F:DNA binding"/>
    <property type="evidence" value="ECO:0007669"/>
    <property type="project" value="InterPro"/>
</dbReference>
<feature type="domain" description="HTH LytTR-type" evidence="5">
    <location>
        <begin position="154"/>
        <end position="261"/>
    </location>
</feature>
<feature type="domain" description="Response regulatory" evidence="4">
    <location>
        <begin position="5"/>
        <end position="119"/>
    </location>
</feature>
<proteinExistence type="predicted"/>
<accession>L0KAG4</accession>
<dbReference type="Gene3D" id="2.40.50.1020">
    <property type="entry name" value="LytTr DNA-binding domain"/>
    <property type="match status" value="1"/>
</dbReference>
<dbReference type="SUPFAM" id="SSF52172">
    <property type="entry name" value="CheY-like"/>
    <property type="match status" value="1"/>
</dbReference>
<dbReference type="Pfam" id="PF00072">
    <property type="entry name" value="Response_reg"/>
    <property type="match status" value="1"/>
</dbReference>
<dbReference type="PANTHER" id="PTHR37299">
    <property type="entry name" value="TRANSCRIPTIONAL REGULATOR-RELATED"/>
    <property type="match status" value="1"/>
</dbReference>
<dbReference type="eggNOG" id="COG3279">
    <property type="taxonomic scope" value="Bacteria"/>
</dbReference>
<dbReference type="STRING" id="748449.Halha_1399"/>
<dbReference type="OrthoDB" id="9788600at2"/>